<accession>A0A074ZF97</accession>
<dbReference type="EMBL" id="KL596932">
    <property type="protein sequence ID" value="KER21910.1"/>
    <property type="molecule type" value="Genomic_DNA"/>
</dbReference>
<name>A0A074ZF97_OPIVI</name>
<keyword evidence="3" id="KW-1185">Reference proteome</keyword>
<feature type="region of interest" description="Disordered" evidence="1">
    <location>
        <begin position="1"/>
        <end position="25"/>
    </location>
</feature>
<dbReference type="GeneID" id="20324032"/>
<sequence>MIDPPTVYAHRNIPDVATPGEDERGTRVRVVDAEQETEDSELVYLEIRCSLGTVTPHLKMTSTELREFNNKWMDTVLPRYSNTSSENDFYGTARIQ</sequence>
<organism evidence="2 3">
    <name type="scientific">Opisthorchis viverrini</name>
    <name type="common">Southeast Asian liver fluke</name>
    <dbReference type="NCBI Taxonomy" id="6198"/>
    <lineage>
        <taxon>Eukaryota</taxon>
        <taxon>Metazoa</taxon>
        <taxon>Spiralia</taxon>
        <taxon>Lophotrochozoa</taxon>
        <taxon>Platyhelminthes</taxon>
        <taxon>Trematoda</taxon>
        <taxon>Digenea</taxon>
        <taxon>Opisthorchiida</taxon>
        <taxon>Opisthorchiata</taxon>
        <taxon>Opisthorchiidae</taxon>
        <taxon>Opisthorchis</taxon>
    </lineage>
</organism>
<proteinExistence type="predicted"/>
<dbReference type="CTD" id="20324032"/>
<dbReference type="Proteomes" id="UP000054324">
    <property type="component" value="Unassembled WGS sequence"/>
</dbReference>
<dbReference type="KEGG" id="ovi:T265_09864"/>
<evidence type="ECO:0000256" key="1">
    <source>
        <dbReference type="SAM" id="MobiDB-lite"/>
    </source>
</evidence>
<reference evidence="2 3" key="1">
    <citation type="submission" date="2013-11" db="EMBL/GenBank/DDBJ databases">
        <title>Opisthorchis viverrini - life in the bile duct.</title>
        <authorList>
            <person name="Young N.D."/>
            <person name="Nagarajan N."/>
            <person name="Lin S.J."/>
            <person name="Korhonen P.K."/>
            <person name="Jex A.R."/>
            <person name="Hall R.S."/>
            <person name="Safavi-Hemami H."/>
            <person name="Kaewkong W."/>
            <person name="Bertrand D."/>
            <person name="Gao S."/>
            <person name="Seet Q."/>
            <person name="Wongkham S."/>
            <person name="Teh B.T."/>
            <person name="Wongkham C."/>
            <person name="Intapan P.M."/>
            <person name="Maleewong W."/>
            <person name="Yang X."/>
            <person name="Hu M."/>
            <person name="Wang Z."/>
            <person name="Hofmann A."/>
            <person name="Sternberg P.W."/>
            <person name="Tan P."/>
            <person name="Wang J."/>
            <person name="Gasser R.B."/>
        </authorList>
    </citation>
    <scope>NUCLEOTIDE SEQUENCE [LARGE SCALE GENOMIC DNA]</scope>
</reference>
<gene>
    <name evidence="2" type="ORF">T265_09864</name>
</gene>
<evidence type="ECO:0000313" key="2">
    <source>
        <dbReference type="EMBL" id="KER21910.1"/>
    </source>
</evidence>
<protein>
    <submittedName>
        <fullName evidence="2">Uncharacterized protein</fullName>
    </submittedName>
</protein>
<evidence type="ECO:0000313" key="3">
    <source>
        <dbReference type="Proteomes" id="UP000054324"/>
    </source>
</evidence>
<dbReference type="AlphaFoldDB" id="A0A074ZF97"/>
<dbReference type="RefSeq" id="XP_009174332.1">
    <property type="nucleotide sequence ID" value="XM_009176068.1"/>
</dbReference>